<comment type="caution">
    <text evidence="1">The sequence shown here is derived from an EMBL/GenBank/DDBJ whole genome shotgun (WGS) entry which is preliminary data.</text>
</comment>
<reference evidence="1" key="1">
    <citation type="submission" date="2020-06" db="EMBL/GenBank/DDBJ databases">
        <authorList>
            <person name="Li T."/>
            <person name="Hu X."/>
            <person name="Zhang T."/>
            <person name="Song X."/>
            <person name="Zhang H."/>
            <person name="Dai N."/>
            <person name="Sheng W."/>
            <person name="Hou X."/>
            <person name="Wei L."/>
        </authorList>
    </citation>
    <scope>NUCLEOTIDE SEQUENCE</scope>
    <source>
        <strain evidence="1">G02</strain>
        <tissue evidence="1">Leaf</tissue>
    </source>
</reference>
<name>A0AAW2NDH4_SESRA</name>
<evidence type="ECO:0000313" key="1">
    <source>
        <dbReference type="EMBL" id="KAL0340446.1"/>
    </source>
</evidence>
<sequence>MPLTGGVGVVYSCLAGPVASPTYLFQAYYSAPPPSSVNLRVLVFIDSSLRDWDRAKIDEMFWPKDKDVILGMPLSQLGVEDIIVWHYFSFGLFSMQSAYHLTCSLPDHSGPSDLFVSEQMWWHFLWQAKIPCKIKVFIWKVCRNVSRLVLILLNDCRGSHVFARIAKRRMRIPCMFSWTATLPGRRGFRDGYWGCGKGSQWCLPGLVVTKVLRKGNGETTGALATREVIQLAARRGRKPIIIERDCAVLIGKLRTVD</sequence>
<gene>
    <name evidence="1" type="ORF">Sradi_4561400</name>
</gene>
<protein>
    <recommendedName>
        <fullName evidence="2">Reverse transcriptase zinc-binding domain-containing protein</fullName>
    </recommendedName>
</protein>
<dbReference type="EMBL" id="JACGWJ010000020">
    <property type="protein sequence ID" value="KAL0340446.1"/>
    <property type="molecule type" value="Genomic_DNA"/>
</dbReference>
<evidence type="ECO:0008006" key="2">
    <source>
        <dbReference type="Google" id="ProtNLM"/>
    </source>
</evidence>
<proteinExistence type="predicted"/>
<dbReference type="AlphaFoldDB" id="A0AAW2NDH4"/>
<accession>A0AAW2NDH4</accession>
<organism evidence="1">
    <name type="scientific">Sesamum radiatum</name>
    <name type="common">Black benniseed</name>
    <dbReference type="NCBI Taxonomy" id="300843"/>
    <lineage>
        <taxon>Eukaryota</taxon>
        <taxon>Viridiplantae</taxon>
        <taxon>Streptophyta</taxon>
        <taxon>Embryophyta</taxon>
        <taxon>Tracheophyta</taxon>
        <taxon>Spermatophyta</taxon>
        <taxon>Magnoliopsida</taxon>
        <taxon>eudicotyledons</taxon>
        <taxon>Gunneridae</taxon>
        <taxon>Pentapetalae</taxon>
        <taxon>asterids</taxon>
        <taxon>lamiids</taxon>
        <taxon>Lamiales</taxon>
        <taxon>Pedaliaceae</taxon>
        <taxon>Sesamum</taxon>
    </lineage>
</organism>
<reference evidence="1" key="2">
    <citation type="journal article" date="2024" name="Plant">
        <title>Genomic evolution and insights into agronomic trait innovations of Sesamum species.</title>
        <authorList>
            <person name="Miao H."/>
            <person name="Wang L."/>
            <person name="Qu L."/>
            <person name="Liu H."/>
            <person name="Sun Y."/>
            <person name="Le M."/>
            <person name="Wang Q."/>
            <person name="Wei S."/>
            <person name="Zheng Y."/>
            <person name="Lin W."/>
            <person name="Duan Y."/>
            <person name="Cao H."/>
            <person name="Xiong S."/>
            <person name="Wang X."/>
            <person name="Wei L."/>
            <person name="Li C."/>
            <person name="Ma Q."/>
            <person name="Ju M."/>
            <person name="Zhao R."/>
            <person name="Li G."/>
            <person name="Mu C."/>
            <person name="Tian Q."/>
            <person name="Mei H."/>
            <person name="Zhang T."/>
            <person name="Gao T."/>
            <person name="Zhang H."/>
        </authorList>
    </citation>
    <scope>NUCLEOTIDE SEQUENCE</scope>
    <source>
        <strain evidence="1">G02</strain>
    </source>
</reference>